<dbReference type="AlphaFoldDB" id="A0A6G1LNC4"/>
<evidence type="ECO:0000259" key="2">
    <source>
        <dbReference type="Pfam" id="PF24864"/>
    </source>
</evidence>
<keyword evidence="1" id="KW-0472">Membrane</keyword>
<dbReference type="Pfam" id="PF24864">
    <property type="entry name" value="DUF7730"/>
    <property type="match status" value="1"/>
</dbReference>
<evidence type="ECO:0000313" key="3">
    <source>
        <dbReference type="EMBL" id="KAF2774325.1"/>
    </source>
</evidence>
<evidence type="ECO:0000313" key="4">
    <source>
        <dbReference type="Proteomes" id="UP000799436"/>
    </source>
</evidence>
<evidence type="ECO:0000256" key="1">
    <source>
        <dbReference type="SAM" id="Phobius"/>
    </source>
</evidence>
<organism evidence="3 4">
    <name type="scientific">Teratosphaeria nubilosa</name>
    <dbReference type="NCBI Taxonomy" id="161662"/>
    <lineage>
        <taxon>Eukaryota</taxon>
        <taxon>Fungi</taxon>
        <taxon>Dikarya</taxon>
        <taxon>Ascomycota</taxon>
        <taxon>Pezizomycotina</taxon>
        <taxon>Dothideomycetes</taxon>
        <taxon>Dothideomycetidae</taxon>
        <taxon>Mycosphaerellales</taxon>
        <taxon>Teratosphaeriaceae</taxon>
        <taxon>Teratosphaeria</taxon>
    </lineage>
</organism>
<dbReference type="EMBL" id="ML995808">
    <property type="protein sequence ID" value="KAF2774325.1"/>
    <property type="molecule type" value="Genomic_DNA"/>
</dbReference>
<dbReference type="PANTHER" id="PTHR38790">
    <property type="entry name" value="2EXR DOMAIN-CONTAINING PROTEIN-RELATED"/>
    <property type="match status" value="1"/>
</dbReference>
<name>A0A6G1LNC4_9PEZI</name>
<feature type="domain" description="DUF7730" evidence="2">
    <location>
        <begin position="229"/>
        <end position="402"/>
    </location>
</feature>
<keyword evidence="4" id="KW-1185">Reference proteome</keyword>
<dbReference type="OrthoDB" id="4757095at2759"/>
<gene>
    <name evidence="3" type="ORF">EJ03DRAFT_370417</name>
</gene>
<dbReference type="Proteomes" id="UP000799436">
    <property type="component" value="Unassembled WGS sequence"/>
</dbReference>
<keyword evidence="1" id="KW-0812">Transmembrane</keyword>
<dbReference type="InterPro" id="IPR056632">
    <property type="entry name" value="DUF7730"/>
</dbReference>
<keyword evidence="1" id="KW-1133">Transmembrane helix</keyword>
<accession>A0A6G1LNC4</accession>
<proteinExistence type="predicted"/>
<sequence length="423" mass="48804">MKYPMWITKPRAVGQRPRWRQIVCLDCIAITGLKSKQIVVPGWAVIGLLIISPLLILYYSPWLAKATWCSRRDAIRSRWRRWEADRFGGLYIRKRNAATRHWWPQRRKSLSGGPRLRVMRDETVHERIRCHLLSLPVEVRDQILTYVLNPAPGLLVNYDWKHERLLAIPIPDSGIKTIELPTKSVKPGLIVADSGHTHQDTVYRPTATLPARSPEQHDADIRNNLEWFQSYKPVENMLPILQTCHQLYTEGVRILYEANTFHFTLAPEREPYIASGGPCPIITESPLARFVAFCASLPESHMSRIRYVRLSFRCHGELDRKKSTFRFMALRNWTRTCSYLRQMTGLKTLDIRFKRSGDVQPKSAALGTQPGMAKAPEVQLLWDLIGVRATRKVIVSVPWSWGCVTWQIPPNAGFEVVLERKNE</sequence>
<feature type="transmembrane region" description="Helical" evidence="1">
    <location>
        <begin position="38"/>
        <end position="59"/>
    </location>
</feature>
<protein>
    <recommendedName>
        <fullName evidence="2">DUF7730 domain-containing protein</fullName>
    </recommendedName>
</protein>
<reference evidence="3" key="1">
    <citation type="journal article" date="2020" name="Stud. Mycol.">
        <title>101 Dothideomycetes genomes: a test case for predicting lifestyles and emergence of pathogens.</title>
        <authorList>
            <person name="Haridas S."/>
            <person name="Albert R."/>
            <person name="Binder M."/>
            <person name="Bloem J."/>
            <person name="Labutti K."/>
            <person name="Salamov A."/>
            <person name="Andreopoulos B."/>
            <person name="Baker S."/>
            <person name="Barry K."/>
            <person name="Bills G."/>
            <person name="Bluhm B."/>
            <person name="Cannon C."/>
            <person name="Castanera R."/>
            <person name="Culley D."/>
            <person name="Daum C."/>
            <person name="Ezra D."/>
            <person name="Gonzalez J."/>
            <person name="Henrissat B."/>
            <person name="Kuo A."/>
            <person name="Liang C."/>
            <person name="Lipzen A."/>
            <person name="Lutzoni F."/>
            <person name="Magnuson J."/>
            <person name="Mondo S."/>
            <person name="Nolan M."/>
            <person name="Ohm R."/>
            <person name="Pangilinan J."/>
            <person name="Park H.-J."/>
            <person name="Ramirez L."/>
            <person name="Alfaro M."/>
            <person name="Sun H."/>
            <person name="Tritt A."/>
            <person name="Yoshinaga Y."/>
            <person name="Zwiers L.-H."/>
            <person name="Turgeon B."/>
            <person name="Goodwin S."/>
            <person name="Spatafora J."/>
            <person name="Crous P."/>
            <person name="Grigoriev I."/>
        </authorList>
    </citation>
    <scope>NUCLEOTIDE SEQUENCE</scope>
    <source>
        <strain evidence="3">CBS 116005</strain>
    </source>
</reference>